<sequence>MPVSPALPELHARIVTALTEERRDAKLRQLDLAKRLGWQQAYVSRYETSERMLAVDEFVAVARAIGVDPVALLAQVFHIDNYRTE</sequence>
<dbReference type="GO" id="GO:0003677">
    <property type="term" value="F:DNA binding"/>
    <property type="evidence" value="ECO:0007669"/>
    <property type="project" value="InterPro"/>
</dbReference>
<dbReference type="Gene3D" id="1.10.260.40">
    <property type="entry name" value="lambda repressor-like DNA-binding domains"/>
    <property type="match status" value="1"/>
</dbReference>
<dbReference type="SUPFAM" id="SSF47413">
    <property type="entry name" value="lambda repressor-like DNA-binding domains"/>
    <property type="match status" value="1"/>
</dbReference>
<dbReference type="AlphaFoldDB" id="A0A7W7EZG3"/>
<dbReference type="CDD" id="cd00093">
    <property type="entry name" value="HTH_XRE"/>
    <property type="match status" value="1"/>
</dbReference>
<dbReference type="RefSeq" id="WP_184116991.1">
    <property type="nucleotide sequence ID" value="NZ_JACHNY010000015.1"/>
</dbReference>
<dbReference type="InterPro" id="IPR001387">
    <property type="entry name" value="Cro/C1-type_HTH"/>
</dbReference>
<accession>A0A7W7EZG3</accession>
<evidence type="ECO:0000313" key="2">
    <source>
        <dbReference type="EMBL" id="MBB4619773.1"/>
    </source>
</evidence>
<dbReference type="EMBL" id="JACHNY010000015">
    <property type="protein sequence ID" value="MBB4619773.1"/>
    <property type="molecule type" value="Genomic_DNA"/>
</dbReference>
<evidence type="ECO:0000259" key="1">
    <source>
        <dbReference type="PROSITE" id="PS50943"/>
    </source>
</evidence>
<dbReference type="Pfam" id="PF01381">
    <property type="entry name" value="HTH_3"/>
    <property type="match status" value="1"/>
</dbReference>
<dbReference type="Proteomes" id="UP000574769">
    <property type="component" value="Unassembled WGS sequence"/>
</dbReference>
<evidence type="ECO:0000313" key="3">
    <source>
        <dbReference type="Proteomes" id="UP000574769"/>
    </source>
</evidence>
<dbReference type="SMART" id="SM00530">
    <property type="entry name" value="HTH_XRE"/>
    <property type="match status" value="1"/>
</dbReference>
<gene>
    <name evidence="2" type="ORF">GGQ96_003933</name>
</gene>
<organism evidence="2 3">
    <name type="scientific">Sphingomonas abaci</name>
    <dbReference type="NCBI Taxonomy" id="237611"/>
    <lineage>
        <taxon>Bacteria</taxon>
        <taxon>Pseudomonadati</taxon>
        <taxon>Pseudomonadota</taxon>
        <taxon>Alphaproteobacteria</taxon>
        <taxon>Sphingomonadales</taxon>
        <taxon>Sphingomonadaceae</taxon>
        <taxon>Sphingomonas</taxon>
    </lineage>
</organism>
<protein>
    <submittedName>
        <fullName evidence="2">Transcriptional regulator with XRE-family HTH domain</fullName>
    </submittedName>
</protein>
<comment type="caution">
    <text evidence="2">The sequence shown here is derived from an EMBL/GenBank/DDBJ whole genome shotgun (WGS) entry which is preliminary data.</text>
</comment>
<feature type="domain" description="HTH cro/C1-type" evidence="1">
    <location>
        <begin position="18"/>
        <end position="72"/>
    </location>
</feature>
<dbReference type="PROSITE" id="PS50943">
    <property type="entry name" value="HTH_CROC1"/>
    <property type="match status" value="1"/>
</dbReference>
<keyword evidence="3" id="KW-1185">Reference proteome</keyword>
<name>A0A7W7EZG3_9SPHN</name>
<dbReference type="InterPro" id="IPR010982">
    <property type="entry name" value="Lambda_DNA-bd_dom_sf"/>
</dbReference>
<proteinExistence type="predicted"/>
<reference evidence="2 3" key="1">
    <citation type="submission" date="2020-08" db="EMBL/GenBank/DDBJ databases">
        <title>Genomic Encyclopedia of Type Strains, Phase IV (KMG-IV): sequencing the most valuable type-strain genomes for metagenomic binning, comparative biology and taxonomic classification.</title>
        <authorList>
            <person name="Goeker M."/>
        </authorList>
    </citation>
    <scope>NUCLEOTIDE SEQUENCE [LARGE SCALE GENOMIC DNA]</scope>
    <source>
        <strain evidence="2 3">DSM 15867</strain>
    </source>
</reference>